<gene>
    <name evidence="1" type="ORF">Ciccas_009391</name>
</gene>
<keyword evidence="2" id="KW-1185">Reference proteome</keyword>
<proteinExistence type="predicted"/>
<evidence type="ECO:0000313" key="1">
    <source>
        <dbReference type="EMBL" id="KAL3312019.1"/>
    </source>
</evidence>
<name>A0ABD2PXE1_9PLAT</name>
<sequence>MIACLTIILFTSTGLNNKANPCSNLHVLRPQNEHDALARKFSLSDADRCSRVSRSGSILKTFLDTTQRCFTSPKSTPPLSPDPDSTQLSVLTLPEEPKNIIRKSPASPRTGNQFLDELKRTVKKNDSAILGKTTLAADNSNVSFVGTQGI</sequence>
<reference evidence="1 2" key="1">
    <citation type="submission" date="2024-11" db="EMBL/GenBank/DDBJ databases">
        <title>Adaptive evolution of stress response genes in parasites aligns with host niche diversity.</title>
        <authorList>
            <person name="Hahn C."/>
            <person name="Resl P."/>
        </authorList>
    </citation>
    <scope>NUCLEOTIDE SEQUENCE [LARGE SCALE GENOMIC DNA]</scope>
    <source>
        <strain evidence="1">EGGRZ-B1_66</strain>
        <tissue evidence="1">Body</tissue>
    </source>
</reference>
<accession>A0ABD2PXE1</accession>
<dbReference type="AlphaFoldDB" id="A0ABD2PXE1"/>
<organism evidence="1 2">
    <name type="scientific">Cichlidogyrus casuarinus</name>
    <dbReference type="NCBI Taxonomy" id="1844966"/>
    <lineage>
        <taxon>Eukaryota</taxon>
        <taxon>Metazoa</taxon>
        <taxon>Spiralia</taxon>
        <taxon>Lophotrochozoa</taxon>
        <taxon>Platyhelminthes</taxon>
        <taxon>Monogenea</taxon>
        <taxon>Monopisthocotylea</taxon>
        <taxon>Dactylogyridea</taxon>
        <taxon>Ancyrocephalidae</taxon>
        <taxon>Cichlidogyrus</taxon>
    </lineage>
</organism>
<comment type="caution">
    <text evidence="1">The sequence shown here is derived from an EMBL/GenBank/DDBJ whole genome shotgun (WGS) entry which is preliminary data.</text>
</comment>
<protein>
    <submittedName>
        <fullName evidence="1">Uncharacterized protein</fullName>
    </submittedName>
</protein>
<evidence type="ECO:0000313" key="2">
    <source>
        <dbReference type="Proteomes" id="UP001626550"/>
    </source>
</evidence>
<dbReference type="Proteomes" id="UP001626550">
    <property type="component" value="Unassembled WGS sequence"/>
</dbReference>
<dbReference type="EMBL" id="JBJKFK010001908">
    <property type="protein sequence ID" value="KAL3312019.1"/>
    <property type="molecule type" value="Genomic_DNA"/>
</dbReference>